<feature type="transmembrane region" description="Helical" evidence="1">
    <location>
        <begin position="50"/>
        <end position="77"/>
    </location>
</feature>
<proteinExistence type="predicted"/>
<name>A0A151AJX0_9EURY</name>
<evidence type="ECO:0000313" key="2">
    <source>
        <dbReference type="EMBL" id="KYH27810.1"/>
    </source>
</evidence>
<feature type="transmembrane region" description="Helical" evidence="1">
    <location>
        <begin position="83"/>
        <end position="114"/>
    </location>
</feature>
<dbReference type="RefSeq" id="WP_066379022.1">
    <property type="nucleotide sequence ID" value="NZ_LTAZ01000001.1"/>
</dbReference>
<reference evidence="2 3" key="1">
    <citation type="submission" date="2016-02" db="EMBL/GenBank/DDBJ databases">
        <title>Genome sequence of Halalkalicoccus paucihalophilus DSM 24557.</title>
        <authorList>
            <person name="Poehlein A."/>
            <person name="Daniel R."/>
        </authorList>
    </citation>
    <scope>NUCLEOTIDE SEQUENCE [LARGE SCALE GENOMIC DNA]</scope>
    <source>
        <strain evidence="2 3">DSM 24557</strain>
    </source>
</reference>
<accession>A0A151AJX0</accession>
<keyword evidence="3" id="KW-1185">Reference proteome</keyword>
<evidence type="ECO:0000256" key="1">
    <source>
        <dbReference type="SAM" id="Phobius"/>
    </source>
</evidence>
<keyword evidence="1" id="KW-0472">Membrane</keyword>
<dbReference type="InterPro" id="IPR040493">
    <property type="entry name" value="DUF5518"/>
</dbReference>
<organism evidence="2 3">
    <name type="scientific">Halalkalicoccus paucihalophilus</name>
    <dbReference type="NCBI Taxonomy" id="1008153"/>
    <lineage>
        <taxon>Archaea</taxon>
        <taxon>Methanobacteriati</taxon>
        <taxon>Methanobacteriota</taxon>
        <taxon>Stenosarchaea group</taxon>
        <taxon>Halobacteria</taxon>
        <taxon>Halobacteriales</taxon>
        <taxon>Halococcaceae</taxon>
        <taxon>Halalkalicoccus</taxon>
    </lineage>
</organism>
<evidence type="ECO:0000313" key="3">
    <source>
        <dbReference type="Proteomes" id="UP000075321"/>
    </source>
</evidence>
<comment type="caution">
    <text evidence="2">The sequence shown here is derived from an EMBL/GenBank/DDBJ whole genome shotgun (WGS) entry which is preliminary data.</text>
</comment>
<keyword evidence="1" id="KW-0812">Transmembrane</keyword>
<protein>
    <recommendedName>
        <fullName evidence="4">DUF5518 domain-containing protein</fullName>
    </recommendedName>
</protein>
<dbReference type="Pfam" id="PF17647">
    <property type="entry name" value="DUF5518"/>
    <property type="match status" value="1"/>
</dbReference>
<dbReference type="PATRIC" id="fig|1008153.3.peg.484"/>
<dbReference type="Proteomes" id="UP000075321">
    <property type="component" value="Unassembled WGS sequence"/>
</dbReference>
<dbReference type="EMBL" id="LTAZ01000001">
    <property type="protein sequence ID" value="KYH27810.1"/>
    <property type="molecule type" value="Genomic_DNA"/>
</dbReference>
<dbReference type="OrthoDB" id="341846at2157"/>
<evidence type="ECO:0008006" key="4">
    <source>
        <dbReference type="Google" id="ProtNLM"/>
    </source>
</evidence>
<feature type="transmembrane region" description="Helical" evidence="1">
    <location>
        <begin position="12"/>
        <end position="38"/>
    </location>
</feature>
<dbReference type="AlphaFoldDB" id="A0A151AJX0"/>
<keyword evidence="1" id="KW-1133">Transmembrane helix</keyword>
<sequence length="131" mass="13305">MEDSDTLTHALIGAVVTTVLSWFVPLAPIAGGAVTAYLQGTDTQGGVRSGALSGLIALVPLGLLGLAIVGFVGIFTLDPTGTAVSLIVVVAALLVGALYVVGLSALGGYLGAYLTAEYELKRRSEPVERHP</sequence>
<gene>
    <name evidence="2" type="ORF">HAPAU_04810</name>
</gene>